<dbReference type="GO" id="GO:0005783">
    <property type="term" value="C:endoplasmic reticulum"/>
    <property type="evidence" value="ECO:0007669"/>
    <property type="project" value="TreeGrafter"/>
</dbReference>
<feature type="transmembrane region" description="Helical" evidence="1">
    <location>
        <begin position="450"/>
        <end position="474"/>
    </location>
</feature>
<dbReference type="PANTHER" id="PTHR21329">
    <property type="entry name" value="PHOSPHATIDYLINOSITOL N-ACETYLGLUCOSAMINYLTRANSFERASE SUBUNIT Q-RELATED"/>
    <property type="match status" value="1"/>
</dbReference>
<keyword evidence="3" id="KW-1185">Reference proteome</keyword>
<sequence>MTSGDEVLRIFWPTDALRSTKRGVVVGWKNSDTDIVVVSVLEDVEPRNVEHALQVGHLFRNGAHPLFRIFDLCGHEHMSVIGTINGPAPSKFDLNNMSMNIYCKSLPMVMGPQSIPFSVQIVLYKKPSPHQMQYMSLTPIPLALADKEPQNPTDELQAYLVEKMKLHSVLKRVPTAKELMIPQIINQINCSQELTDLMRRNLNLVGRRLTRKMSVGERMVETANSVWMSVLHWLASIWTIWMWPAVTRIFKSLLISLRFLAEIVLEVIDWRPRADSSSLKDISVTAQQVDIRLQQFCYWPIQYIKLRNRRNDWKSVTDSHPEYIRFYNSLWLVANDIIIGMALGAFILDNADYLAYWSNRILSDLTITGLRDMIEWLTDWPAGLKLNNELADFLARLVLWVIEHWSSFLWFIQPLLPHLIRFIGWSSFAGATLPIALLSDLLDLLTMHVYAFYIASARIFNWQLTIIISLFHLFRGKKNNVLRKRIDSCDYDLDQLLLGTILFTLLAFLLPTVLVFYLTFASSRIGMIMMTAGLETALTFLNHFPLFALMLRVKDSKRLPGGICFDLYDPAMVSTLIDKQPISATSFITIKSVPLSLRQIFDQYFQLSTRLRKHYLALSMLFRFLTGQFVPPIPRKSLYSLQYSMLPAHRPSIAETWEQLNKVRKPEPWSGSPSRIEQ</sequence>
<keyword evidence="1" id="KW-0472">Membrane</keyword>
<dbReference type="PANTHER" id="PTHR21329:SF3">
    <property type="entry name" value="PHOSPHATIDYLINOSITOL N-ACETYLGLUCOSAMINYLTRANSFERASE SUBUNIT Q"/>
    <property type="match status" value="1"/>
</dbReference>
<evidence type="ECO:0000256" key="1">
    <source>
        <dbReference type="SAM" id="Phobius"/>
    </source>
</evidence>
<dbReference type="InterPro" id="IPR007720">
    <property type="entry name" value="PigQ/GPI1"/>
</dbReference>
<feature type="transmembrane region" description="Helical" evidence="1">
    <location>
        <begin position="525"/>
        <end position="549"/>
    </location>
</feature>
<dbReference type="Proteomes" id="UP000664169">
    <property type="component" value="Unassembled WGS sequence"/>
</dbReference>
<dbReference type="EMBL" id="CAJPDQ010000027">
    <property type="protein sequence ID" value="CAF9927720.1"/>
    <property type="molecule type" value="Genomic_DNA"/>
</dbReference>
<keyword evidence="1" id="KW-0812">Transmembrane</keyword>
<reference evidence="2" key="1">
    <citation type="submission" date="2021-03" db="EMBL/GenBank/DDBJ databases">
        <authorList>
            <person name="Tagirdzhanova G."/>
        </authorList>
    </citation>
    <scope>NUCLEOTIDE SEQUENCE</scope>
</reference>
<dbReference type="GO" id="GO:0016020">
    <property type="term" value="C:membrane"/>
    <property type="evidence" value="ECO:0007669"/>
    <property type="project" value="InterPro"/>
</dbReference>
<feature type="transmembrane region" description="Helical" evidence="1">
    <location>
        <begin position="393"/>
        <end position="412"/>
    </location>
</feature>
<comment type="caution">
    <text evidence="2">The sequence shown here is derived from an EMBL/GenBank/DDBJ whole genome shotgun (WGS) entry which is preliminary data.</text>
</comment>
<organism evidence="2 3">
    <name type="scientific">Gomphillus americanus</name>
    <dbReference type="NCBI Taxonomy" id="1940652"/>
    <lineage>
        <taxon>Eukaryota</taxon>
        <taxon>Fungi</taxon>
        <taxon>Dikarya</taxon>
        <taxon>Ascomycota</taxon>
        <taxon>Pezizomycotina</taxon>
        <taxon>Lecanoromycetes</taxon>
        <taxon>OSLEUM clade</taxon>
        <taxon>Ostropomycetidae</taxon>
        <taxon>Ostropales</taxon>
        <taxon>Graphidaceae</taxon>
        <taxon>Gomphilloideae</taxon>
        <taxon>Gomphillus</taxon>
    </lineage>
</organism>
<evidence type="ECO:0000313" key="2">
    <source>
        <dbReference type="EMBL" id="CAF9927720.1"/>
    </source>
</evidence>
<dbReference type="Pfam" id="PF05024">
    <property type="entry name" value="Gpi1"/>
    <property type="match status" value="1"/>
</dbReference>
<feature type="transmembrane region" description="Helical" evidence="1">
    <location>
        <begin position="495"/>
        <end position="519"/>
    </location>
</feature>
<evidence type="ECO:0000313" key="3">
    <source>
        <dbReference type="Proteomes" id="UP000664169"/>
    </source>
</evidence>
<proteinExistence type="predicted"/>
<dbReference type="OrthoDB" id="70250at2759"/>
<feature type="transmembrane region" description="Helical" evidence="1">
    <location>
        <begin position="419"/>
        <end position="438"/>
    </location>
</feature>
<dbReference type="GO" id="GO:0006506">
    <property type="term" value="P:GPI anchor biosynthetic process"/>
    <property type="evidence" value="ECO:0007669"/>
    <property type="project" value="InterPro"/>
</dbReference>
<keyword evidence="1" id="KW-1133">Transmembrane helix</keyword>
<name>A0A8H3FPS3_9LECA</name>
<dbReference type="AlphaFoldDB" id="A0A8H3FPS3"/>
<accession>A0A8H3FPS3</accession>
<protein>
    <submittedName>
        <fullName evidence="2">Uncharacterized protein</fullName>
    </submittedName>
</protein>
<feature type="transmembrane region" description="Helical" evidence="1">
    <location>
        <begin position="330"/>
        <end position="348"/>
    </location>
</feature>
<gene>
    <name evidence="2" type="ORF">GOMPHAMPRED_004480</name>
</gene>